<proteinExistence type="predicted"/>
<dbReference type="InterPro" id="IPR012337">
    <property type="entry name" value="RNaseH-like_sf"/>
</dbReference>
<dbReference type="Gene3D" id="3.30.420.10">
    <property type="entry name" value="Ribonuclease H-like superfamily/Ribonuclease H"/>
    <property type="match status" value="1"/>
</dbReference>
<feature type="domain" description="RNase H type-1" evidence="1">
    <location>
        <begin position="1"/>
        <end position="75"/>
    </location>
</feature>
<sequence length="352" mass="39810">LHIVTDSKYVLKGLTVYAREWEENGWFGVKNASAVRDVLARLRARSAPTTFRWVKGHSGDPGNEGADMLAKDAVRLRRSIAIPDAPLKFVASGAILMRVSQKLAYGMISRTRKPDCRHTTRKNLDKAIEAVYELSDLRLTDAAIWAGIWKLDVDRPVRAFWWKMMHGAQRLGAYWNNISNCADRAYCKYCGALETMSHILMECNIPGRVALWTEAIDLLDKRGILVDQVSFGHILGLGVLVLPKNGSQASPADVRLSRIVLAELMYLSWVLRCEWTIGREGDMSRLLSVAEVLNRWYWRVNRRLRLDVSLVRRAKMGLMPSKDVVLATWRGLISCNGDEPEDWMSLSEVLVG</sequence>
<protein>
    <submittedName>
        <fullName evidence="2">RnaseH-domain-containing protein</fullName>
    </submittedName>
</protein>
<dbReference type="InParanoid" id="A0A5C3Q396"/>
<dbReference type="InterPro" id="IPR002156">
    <property type="entry name" value="RNaseH_domain"/>
</dbReference>
<dbReference type="Pfam" id="PF00075">
    <property type="entry name" value="RNase_H"/>
    <property type="match status" value="1"/>
</dbReference>
<dbReference type="Proteomes" id="UP000308197">
    <property type="component" value="Unassembled WGS sequence"/>
</dbReference>
<dbReference type="InterPro" id="IPR036397">
    <property type="entry name" value="RNaseH_sf"/>
</dbReference>
<dbReference type="GO" id="GO:0003676">
    <property type="term" value="F:nucleic acid binding"/>
    <property type="evidence" value="ECO:0007669"/>
    <property type="project" value="InterPro"/>
</dbReference>
<evidence type="ECO:0000313" key="2">
    <source>
        <dbReference type="EMBL" id="TFK94840.1"/>
    </source>
</evidence>
<evidence type="ECO:0000259" key="1">
    <source>
        <dbReference type="PROSITE" id="PS50879"/>
    </source>
</evidence>
<feature type="non-terminal residue" evidence="2">
    <location>
        <position position="1"/>
    </location>
</feature>
<evidence type="ECO:0000313" key="3">
    <source>
        <dbReference type="Proteomes" id="UP000308197"/>
    </source>
</evidence>
<dbReference type="GO" id="GO:0004523">
    <property type="term" value="F:RNA-DNA hybrid ribonuclease activity"/>
    <property type="evidence" value="ECO:0007669"/>
    <property type="project" value="InterPro"/>
</dbReference>
<reference evidence="2 3" key="1">
    <citation type="journal article" date="2019" name="Nat. Ecol. Evol.">
        <title>Megaphylogeny resolves global patterns of mushroom evolution.</title>
        <authorList>
            <person name="Varga T."/>
            <person name="Krizsan K."/>
            <person name="Foldi C."/>
            <person name="Dima B."/>
            <person name="Sanchez-Garcia M."/>
            <person name="Sanchez-Ramirez S."/>
            <person name="Szollosi G.J."/>
            <person name="Szarkandi J.G."/>
            <person name="Papp V."/>
            <person name="Albert L."/>
            <person name="Andreopoulos W."/>
            <person name="Angelini C."/>
            <person name="Antonin V."/>
            <person name="Barry K.W."/>
            <person name="Bougher N.L."/>
            <person name="Buchanan P."/>
            <person name="Buyck B."/>
            <person name="Bense V."/>
            <person name="Catcheside P."/>
            <person name="Chovatia M."/>
            <person name="Cooper J."/>
            <person name="Damon W."/>
            <person name="Desjardin D."/>
            <person name="Finy P."/>
            <person name="Geml J."/>
            <person name="Haridas S."/>
            <person name="Hughes K."/>
            <person name="Justo A."/>
            <person name="Karasinski D."/>
            <person name="Kautmanova I."/>
            <person name="Kiss B."/>
            <person name="Kocsube S."/>
            <person name="Kotiranta H."/>
            <person name="LaButti K.M."/>
            <person name="Lechner B.E."/>
            <person name="Liimatainen K."/>
            <person name="Lipzen A."/>
            <person name="Lukacs Z."/>
            <person name="Mihaltcheva S."/>
            <person name="Morgado L.N."/>
            <person name="Niskanen T."/>
            <person name="Noordeloos M.E."/>
            <person name="Ohm R.A."/>
            <person name="Ortiz-Santana B."/>
            <person name="Ovrebo C."/>
            <person name="Racz N."/>
            <person name="Riley R."/>
            <person name="Savchenko A."/>
            <person name="Shiryaev A."/>
            <person name="Soop K."/>
            <person name="Spirin V."/>
            <person name="Szebenyi C."/>
            <person name="Tomsovsky M."/>
            <person name="Tulloss R.E."/>
            <person name="Uehling J."/>
            <person name="Grigoriev I.V."/>
            <person name="Vagvolgyi C."/>
            <person name="Papp T."/>
            <person name="Martin F.M."/>
            <person name="Miettinen O."/>
            <person name="Hibbett D.S."/>
            <person name="Nagy L.G."/>
        </authorList>
    </citation>
    <scope>NUCLEOTIDE SEQUENCE [LARGE SCALE GENOMIC DNA]</scope>
    <source>
        <strain evidence="2 3">HHB13444</strain>
    </source>
</reference>
<dbReference type="SUPFAM" id="SSF53098">
    <property type="entry name" value="Ribonuclease H-like"/>
    <property type="match status" value="1"/>
</dbReference>
<dbReference type="EMBL" id="ML210964">
    <property type="protein sequence ID" value="TFK94840.1"/>
    <property type="molecule type" value="Genomic_DNA"/>
</dbReference>
<gene>
    <name evidence="2" type="ORF">K466DRAFT_453068</name>
</gene>
<organism evidence="2 3">
    <name type="scientific">Polyporus arcularius HHB13444</name>
    <dbReference type="NCBI Taxonomy" id="1314778"/>
    <lineage>
        <taxon>Eukaryota</taxon>
        <taxon>Fungi</taxon>
        <taxon>Dikarya</taxon>
        <taxon>Basidiomycota</taxon>
        <taxon>Agaricomycotina</taxon>
        <taxon>Agaricomycetes</taxon>
        <taxon>Polyporales</taxon>
        <taxon>Polyporaceae</taxon>
        <taxon>Polyporus</taxon>
    </lineage>
</organism>
<dbReference type="STRING" id="1314778.A0A5C3Q396"/>
<accession>A0A5C3Q396</accession>
<dbReference type="PROSITE" id="PS50879">
    <property type="entry name" value="RNASE_H_1"/>
    <property type="match status" value="1"/>
</dbReference>
<feature type="non-terminal residue" evidence="2">
    <location>
        <position position="352"/>
    </location>
</feature>
<keyword evidence="3" id="KW-1185">Reference proteome</keyword>
<dbReference type="AlphaFoldDB" id="A0A5C3Q396"/>
<name>A0A5C3Q396_9APHY</name>